<dbReference type="InterPro" id="IPR002035">
    <property type="entry name" value="VWF_A"/>
</dbReference>
<feature type="coiled-coil region" evidence="1">
    <location>
        <begin position="425"/>
        <end position="475"/>
    </location>
</feature>
<evidence type="ECO:0000313" key="5">
    <source>
        <dbReference type="EMBL" id="MBP1971426.1"/>
    </source>
</evidence>
<feature type="coiled-coil region" evidence="1">
    <location>
        <begin position="343"/>
        <end position="370"/>
    </location>
</feature>
<sequence length="475" mass="53683">MRYIKVLSMIFVTVFLLLGCTDESATEDNSEAKSENETAENEGASSENVKSDEDERDQEQESQGNTELEFLDDIPSVPEDAGGLINQKQGEYADIDVRDDSVAEDVLEDIRKLSALPETASEEELNKYFNYLYSLVAVDFPDPQDTVNKWEFGSFGDPDLPDSRYHFKENFNVEVILDASGSMANYAGDQTRMQLAKESINSFLDNLPEEANVSLRIYGHKGTSENSDKELSCGSIEQIYGFDSYDESSFTDALNKFEPSGWTPLADALKQSEEALKDFDTENNTNLIYVVSDGIETCDGDPVQVAESLSSSNAQPIINIIGFQADADAQEQLQDMADVADGIYAMVNNQEELEEEFDRAEEVLEAWEEWKEDALKDVDSARVDNHFDIMEVTNSWFKSELHLKNNLTRLIRIFEDEGIVNGDQADEFRSKRDDVENLIDNTEAEIEENLKDISTETLEEMKNTINERYDQQTEE</sequence>
<name>A0ABS4ILX9_9BACI</name>
<evidence type="ECO:0000256" key="2">
    <source>
        <dbReference type="SAM" id="MobiDB-lite"/>
    </source>
</evidence>
<dbReference type="PROSITE" id="PS51257">
    <property type="entry name" value="PROKAR_LIPOPROTEIN"/>
    <property type="match status" value="1"/>
</dbReference>
<evidence type="ECO:0000256" key="3">
    <source>
        <dbReference type="SAM" id="SignalP"/>
    </source>
</evidence>
<dbReference type="Pfam" id="PF13519">
    <property type="entry name" value="VWA_2"/>
    <property type="match status" value="1"/>
</dbReference>
<accession>A0ABS4ILX9</accession>
<feature type="domain" description="VWFA" evidence="4">
    <location>
        <begin position="172"/>
        <end position="363"/>
    </location>
</feature>
<dbReference type="EMBL" id="JAGGKX010000026">
    <property type="protein sequence ID" value="MBP1971426.1"/>
    <property type="molecule type" value="Genomic_DNA"/>
</dbReference>
<comment type="caution">
    <text evidence="5">The sequence shown here is derived from an EMBL/GenBank/DDBJ whole genome shotgun (WGS) entry which is preliminary data.</text>
</comment>
<reference evidence="5 6" key="1">
    <citation type="submission" date="2021-03" db="EMBL/GenBank/DDBJ databases">
        <title>Genomic Encyclopedia of Type Strains, Phase IV (KMG-IV): sequencing the most valuable type-strain genomes for metagenomic binning, comparative biology and taxonomic classification.</title>
        <authorList>
            <person name="Goeker M."/>
        </authorList>
    </citation>
    <scope>NUCLEOTIDE SEQUENCE [LARGE SCALE GENOMIC DNA]</scope>
    <source>
        <strain evidence="5 6">DSM 25609</strain>
    </source>
</reference>
<dbReference type="PROSITE" id="PS50234">
    <property type="entry name" value="VWFA"/>
    <property type="match status" value="1"/>
</dbReference>
<protein>
    <submittedName>
        <fullName evidence="5">Ca-activated chloride channel family protein</fullName>
    </submittedName>
</protein>
<organism evidence="5 6">
    <name type="scientific">Virgibacillus natechei</name>
    <dbReference type="NCBI Taxonomy" id="1216297"/>
    <lineage>
        <taxon>Bacteria</taxon>
        <taxon>Bacillati</taxon>
        <taxon>Bacillota</taxon>
        <taxon>Bacilli</taxon>
        <taxon>Bacillales</taxon>
        <taxon>Bacillaceae</taxon>
        <taxon>Virgibacillus</taxon>
    </lineage>
</organism>
<dbReference type="Proteomes" id="UP001519345">
    <property type="component" value="Unassembled WGS sequence"/>
</dbReference>
<keyword evidence="1" id="KW-0175">Coiled coil</keyword>
<dbReference type="RefSeq" id="WP_209464479.1">
    <property type="nucleotide sequence ID" value="NZ_CP110224.1"/>
</dbReference>
<proteinExistence type="predicted"/>
<dbReference type="InterPro" id="IPR036465">
    <property type="entry name" value="vWFA_dom_sf"/>
</dbReference>
<dbReference type="Gene3D" id="3.40.50.410">
    <property type="entry name" value="von Willebrand factor, type A domain"/>
    <property type="match status" value="1"/>
</dbReference>
<gene>
    <name evidence="5" type="ORF">J2Z83_003565</name>
</gene>
<dbReference type="SUPFAM" id="SSF53300">
    <property type="entry name" value="vWA-like"/>
    <property type="match status" value="1"/>
</dbReference>
<feature type="signal peptide" evidence="3">
    <location>
        <begin position="1"/>
        <end position="25"/>
    </location>
</feature>
<feature type="chain" id="PRO_5047368744" evidence="3">
    <location>
        <begin position="26"/>
        <end position="475"/>
    </location>
</feature>
<keyword evidence="6" id="KW-1185">Reference proteome</keyword>
<feature type="region of interest" description="Disordered" evidence="2">
    <location>
        <begin position="24"/>
        <end position="88"/>
    </location>
</feature>
<evidence type="ECO:0000313" key="6">
    <source>
        <dbReference type="Proteomes" id="UP001519345"/>
    </source>
</evidence>
<evidence type="ECO:0000256" key="1">
    <source>
        <dbReference type="SAM" id="Coils"/>
    </source>
</evidence>
<dbReference type="SMART" id="SM00327">
    <property type="entry name" value="VWA"/>
    <property type="match status" value="1"/>
</dbReference>
<evidence type="ECO:0000259" key="4">
    <source>
        <dbReference type="PROSITE" id="PS50234"/>
    </source>
</evidence>
<keyword evidence="3" id="KW-0732">Signal</keyword>